<dbReference type="Proteomes" id="UP000466931">
    <property type="component" value="Chromosome"/>
</dbReference>
<reference evidence="1" key="2">
    <citation type="submission" date="2020-02" db="EMBL/GenBank/DDBJ databases">
        <authorList>
            <person name="Matsumoto Y."/>
            <person name="Motooka D."/>
            <person name="Nakamura S."/>
        </authorList>
    </citation>
    <scope>NUCLEOTIDE SEQUENCE</scope>
    <source>
        <strain evidence="1">JCM 13671</strain>
    </source>
</reference>
<gene>
    <name evidence="1" type="ORF">MCNF_14310</name>
</gene>
<accession>A0A7I7XU66</accession>
<reference evidence="1" key="1">
    <citation type="journal article" date="2019" name="Emerg. Microbes Infect.">
        <title>Comprehensive subspecies identification of 175 nontuberculous mycobacteria species based on 7547 genomic profiles.</title>
        <authorList>
            <person name="Matsumoto Y."/>
            <person name="Kinjo T."/>
            <person name="Motooka D."/>
            <person name="Nabeya D."/>
            <person name="Jung N."/>
            <person name="Uechi K."/>
            <person name="Horii T."/>
            <person name="Iida T."/>
            <person name="Fujita J."/>
            <person name="Nakamura S."/>
        </authorList>
    </citation>
    <scope>NUCLEOTIDE SEQUENCE [LARGE SCALE GENOMIC DNA]</scope>
    <source>
        <strain evidence="1">JCM 13671</strain>
    </source>
</reference>
<keyword evidence="2" id="KW-1185">Reference proteome</keyword>
<dbReference type="AlphaFoldDB" id="A0A7I7XU66"/>
<dbReference type="EMBL" id="AP022612">
    <property type="protein sequence ID" value="BBZ32826.1"/>
    <property type="molecule type" value="Genomic_DNA"/>
</dbReference>
<evidence type="ECO:0000313" key="2">
    <source>
        <dbReference type="Proteomes" id="UP000466931"/>
    </source>
</evidence>
<sequence length="74" mass="7582">MCDHTDLPSVLMEDPTTPWLVADVMSSAQRPLMALSVAAFGVIAVTVGALLFGSSDQPVRAEGAGEISSAHSAP</sequence>
<name>A0A7I7XU66_9MYCO</name>
<proteinExistence type="predicted"/>
<evidence type="ECO:0000313" key="1">
    <source>
        <dbReference type="EMBL" id="BBZ32826.1"/>
    </source>
</evidence>
<protein>
    <submittedName>
        <fullName evidence="1">Uncharacterized protein</fullName>
    </submittedName>
</protein>
<organism evidence="1 2">
    <name type="scientific">Mycolicibacterium confluentis</name>
    <dbReference type="NCBI Taxonomy" id="28047"/>
    <lineage>
        <taxon>Bacteria</taxon>
        <taxon>Bacillati</taxon>
        <taxon>Actinomycetota</taxon>
        <taxon>Actinomycetes</taxon>
        <taxon>Mycobacteriales</taxon>
        <taxon>Mycobacteriaceae</taxon>
        <taxon>Mycolicibacterium</taxon>
    </lineage>
</organism>